<organism evidence="2 3">
    <name type="scientific">Penicillium citrinum</name>
    <dbReference type="NCBI Taxonomy" id="5077"/>
    <lineage>
        <taxon>Eukaryota</taxon>
        <taxon>Fungi</taxon>
        <taxon>Dikarya</taxon>
        <taxon>Ascomycota</taxon>
        <taxon>Pezizomycotina</taxon>
        <taxon>Eurotiomycetes</taxon>
        <taxon>Eurotiomycetidae</taxon>
        <taxon>Eurotiales</taxon>
        <taxon>Aspergillaceae</taxon>
        <taxon>Penicillium</taxon>
    </lineage>
</organism>
<reference evidence="2" key="1">
    <citation type="submission" date="2022-11" db="EMBL/GenBank/DDBJ databases">
        <authorList>
            <person name="Petersen C."/>
        </authorList>
    </citation>
    <scope>NUCLEOTIDE SEQUENCE</scope>
    <source>
        <strain evidence="2">IBT 23319</strain>
    </source>
</reference>
<dbReference type="Proteomes" id="UP001147733">
    <property type="component" value="Unassembled WGS sequence"/>
</dbReference>
<sequence length="285" mass="32526">MSLSENGDQLELDDLGYTFLEDLRPFSKLFKIRNESQFQDIVQRTSQAYASNTDETPCEYILFSSNDDTISHIIHSTHPYTMRRLSAFDLNAGLLLAKMPSTIAHSTAATEFQSMLHDALQPMGLHRAIKGYACAGISGDEEKRAKQPDGGWGPKRRPPRSNDRPSVVLEVALSETDKKLQSDIRFWLSPGDGDANVCFTVRLDRSRSVIRIENWHRAQGRIRRNQLIWIQRVSGQIQVTGDSPLSLSFEDLFRRKPDRPGEHDLELSSEALKEYARTIWDDYDR</sequence>
<dbReference type="RefSeq" id="XP_056497292.1">
    <property type="nucleotide sequence ID" value="XM_056647527.1"/>
</dbReference>
<dbReference type="OrthoDB" id="76567at2759"/>
<name>A0A9W9NPH6_PENCI</name>
<evidence type="ECO:0000313" key="3">
    <source>
        <dbReference type="Proteomes" id="UP001147733"/>
    </source>
</evidence>
<dbReference type="AlphaFoldDB" id="A0A9W9NPH6"/>
<dbReference type="EMBL" id="JAPQKT010000008">
    <property type="protein sequence ID" value="KAJ5222369.1"/>
    <property type="molecule type" value="Genomic_DNA"/>
</dbReference>
<proteinExistence type="predicted"/>
<reference evidence="2" key="2">
    <citation type="journal article" date="2023" name="IMA Fungus">
        <title>Comparative genomic study of the Penicillium genus elucidates a diverse pangenome and 15 lateral gene transfer events.</title>
        <authorList>
            <person name="Petersen C."/>
            <person name="Sorensen T."/>
            <person name="Nielsen M.R."/>
            <person name="Sondergaard T.E."/>
            <person name="Sorensen J.L."/>
            <person name="Fitzpatrick D.A."/>
            <person name="Frisvad J.C."/>
            <person name="Nielsen K.L."/>
        </authorList>
    </citation>
    <scope>NUCLEOTIDE SEQUENCE</scope>
    <source>
        <strain evidence="2">IBT 23319</strain>
    </source>
</reference>
<evidence type="ECO:0000256" key="1">
    <source>
        <dbReference type="SAM" id="MobiDB-lite"/>
    </source>
</evidence>
<dbReference type="GeneID" id="81386694"/>
<feature type="region of interest" description="Disordered" evidence="1">
    <location>
        <begin position="140"/>
        <end position="166"/>
    </location>
</feature>
<keyword evidence="3" id="KW-1185">Reference proteome</keyword>
<gene>
    <name evidence="2" type="ORF">N7469_008609</name>
</gene>
<accession>A0A9W9NPH6</accession>
<protein>
    <submittedName>
        <fullName evidence="2">Uncharacterized protein</fullName>
    </submittedName>
</protein>
<evidence type="ECO:0000313" key="2">
    <source>
        <dbReference type="EMBL" id="KAJ5222369.1"/>
    </source>
</evidence>
<comment type="caution">
    <text evidence="2">The sequence shown here is derived from an EMBL/GenBank/DDBJ whole genome shotgun (WGS) entry which is preliminary data.</text>
</comment>